<proteinExistence type="predicted"/>
<dbReference type="InterPro" id="IPR038765">
    <property type="entry name" value="Papain-like_cys_pep_sf"/>
</dbReference>
<dbReference type="Pfam" id="PF05257">
    <property type="entry name" value="CHAP"/>
    <property type="match status" value="1"/>
</dbReference>
<evidence type="ECO:0000313" key="2">
    <source>
        <dbReference type="EMBL" id="TQJ10549.1"/>
    </source>
</evidence>
<dbReference type="Gene3D" id="3.90.1720.10">
    <property type="entry name" value="endopeptidase domain like (from Nostoc punctiforme)"/>
    <property type="match status" value="1"/>
</dbReference>
<evidence type="ECO:0000259" key="1">
    <source>
        <dbReference type="PROSITE" id="PS50911"/>
    </source>
</evidence>
<dbReference type="Proteomes" id="UP000317893">
    <property type="component" value="Unassembled WGS sequence"/>
</dbReference>
<dbReference type="OrthoDB" id="4855196at2"/>
<keyword evidence="3" id="KW-1185">Reference proteome</keyword>
<comment type="caution">
    <text evidence="2">The sequence shown here is derived from an EMBL/GenBank/DDBJ whole genome shotgun (WGS) entry which is preliminary data.</text>
</comment>
<feature type="domain" description="Peptidase C51" evidence="1">
    <location>
        <begin position="76"/>
        <end position="202"/>
    </location>
</feature>
<dbReference type="SUPFAM" id="SSF54001">
    <property type="entry name" value="Cysteine proteinases"/>
    <property type="match status" value="1"/>
</dbReference>
<dbReference type="AlphaFoldDB" id="A0A542E5K4"/>
<reference evidence="2 3" key="1">
    <citation type="submission" date="2019-06" db="EMBL/GenBank/DDBJ databases">
        <title>Sequencing the genomes of 1000 actinobacteria strains.</title>
        <authorList>
            <person name="Klenk H.-P."/>
        </authorList>
    </citation>
    <scope>NUCLEOTIDE SEQUENCE [LARGE SCALE GENOMIC DNA]</scope>
    <source>
        <strain evidence="2 3">DSM 18607</strain>
    </source>
</reference>
<dbReference type="RefSeq" id="WP_141849760.1">
    <property type="nucleotide sequence ID" value="NZ_BAAAPR010000012.1"/>
</dbReference>
<sequence length="920" mass="93010">MPTTTPLPLPTSARRRYGAPYAGRHRHAAAPLLRARSVLALVALVVAAAVGPAAWSPATAFTWFNTLCKSFATCNTYGLGNAGYQNVYTQSFFGMYPGHNCTNYAAYRLKARGINASYLAGQGNGYQWGPVAASRGVRVDKTPQVGDIAWFDQKAGLSSNGHVAYVEAVDPTTKRVKVSEDNWGGDFDWRWYLIADVTGFIHFGGAPSSTSSFPPANGTYVRIAENGQVYRIAGGAPIYVTSFAGFGSVPPITSISAAAFATLPAYPADGTFLTGTDGRVYRVAGGAPLYVSSWTSFGGQQPTTLVDAATIANAGGSGVFGHLLAAPRNGSFLRNTADGRTYVVAGGAPLAVPSWSAYGAPQPYTAIDPWELTHGPHLRSLPTDVFLRGGPSGRLVHVSGGRPLGFTSWTAFGGQQPVTVVDDATLAACDHLLCSAFGRLDAVTAVPGGATLSGWADDPDTGDPVQVSLESDGVRVATSPASVSRPDVDAVYHHGAARGFSAAVTLPSGTHQVCARAIGVGAGDPSTLLGCASVQVSAGSTVTVAPARIVDTRTGLGGQSGATGPGRTTTVTVTGRGGVPATGVTAVVLNVTVTGATRSGYLTVYPAGRARPKASNLNFAVGQTVPNLVLATVGSNGQMSLYNGSGGTVHLVVDVAGYVIGGSAVVAGSTLSSTPARVADTRTGLGVGSTAPLIDGAVRTVVVAGHGNVPPAGVAAVVVNVTTTGATGSGYVTAYAAGASRPDAANVQFAPGTTVPNLVLVPLGAGGAIQLYAHTSGSVHVVVDVAGWVLGGTPSTPGATLASTQSRLVDTRYGVGVTLGAVRSGTSVSLPVLGRSGVPASGVDAVVLNVTATRGTTSGYLTVYPGGRPRPLASNVNFRPQTNVANLVVVPVGANGTVSLYNGSPGSVDAVVDVVGWIRR</sequence>
<name>A0A542E5K4_9MICO</name>
<gene>
    <name evidence="2" type="ORF">FB458_3678</name>
</gene>
<evidence type="ECO:0000313" key="3">
    <source>
        <dbReference type="Proteomes" id="UP000317893"/>
    </source>
</evidence>
<accession>A0A542E5K4</accession>
<dbReference type="InterPro" id="IPR007921">
    <property type="entry name" value="CHAP_dom"/>
</dbReference>
<dbReference type="PROSITE" id="PS50911">
    <property type="entry name" value="CHAP"/>
    <property type="match status" value="1"/>
</dbReference>
<organism evidence="2 3">
    <name type="scientific">Lapillicoccus jejuensis</name>
    <dbReference type="NCBI Taxonomy" id="402171"/>
    <lineage>
        <taxon>Bacteria</taxon>
        <taxon>Bacillati</taxon>
        <taxon>Actinomycetota</taxon>
        <taxon>Actinomycetes</taxon>
        <taxon>Micrococcales</taxon>
        <taxon>Intrasporangiaceae</taxon>
        <taxon>Lapillicoccus</taxon>
    </lineage>
</organism>
<protein>
    <submittedName>
        <fullName evidence="2">CHAP domain-containing protein</fullName>
    </submittedName>
</protein>
<dbReference type="EMBL" id="VFMN01000001">
    <property type="protein sequence ID" value="TQJ10549.1"/>
    <property type="molecule type" value="Genomic_DNA"/>
</dbReference>